<evidence type="ECO:0000259" key="4">
    <source>
        <dbReference type="PROSITE" id="PS50043"/>
    </source>
</evidence>
<dbReference type="SUPFAM" id="SSF46894">
    <property type="entry name" value="C-terminal effector domain of the bipartite response regulators"/>
    <property type="match status" value="1"/>
</dbReference>
<dbReference type="Gene3D" id="1.10.10.10">
    <property type="entry name" value="Winged helix-like DNA-binding domain superfamily/Winged helix DNA-binding domain"/>
    <property type="match status" value="1"/>
</dbReference>
<dbReference type="InterPro" id="IPR036388">
    <property type="entry name" value="WH-like_DNA-bd_sf"/>
</dbReference>
<evidence type="ECO:0000313" key="6">
    <source>
        <dbReference type="Proteomes" id="UP000175691"/>
    </source>
</evidence>
<dbReference type="AlphaFoldDB" id="A0A1E7Z8Y5"/>
<gene>
    <name evidence="5" type="ORF">BFC18_15565</name>
</gene>
<protein>
    <submittedName>
        <fullName evidence="5">Helix-turn-helix transcriptional regulator</fullName>
    </submittedName>
</protein>
<comment type="caution">
    <text evidence="5">The sequence shown here is derived from an EMBL/GenBank/DDBJ whole genome shotgun (WGS) entry which is preliminary data.</text>
</comment>
<accession>A0A1E7Z8Y5</accession>
<dbReference type="PROSITE" id="PS50043">
    <property type="entry name" value="HTH_LUXR_2"/>
    <property type="match status" value="1"/>
</dbReference>
<dbReference type="Pfam" id="PF00196">
    <property type="entry name" value="GerE"/>
    <property type="match status" value="1"/>
</dbReference>
<keyword evidence="3" id="KW-0804">Transcription</keyword>
<reference evidence="5 6" key="1">
    <citation type="submission" date="2016-08" db="EMBL/GenBank/DDBJ databases">
        <authorList>
            <person name="Seilhamer J.J."/>
        </authorList>
    </citation>
    <scope>NUCLEOTIDE SEQUENCE [LARGE SCALE GENOMIC DNA]</scope>
    <source>
        <strain evidence="5 6">KCTC 42603</strain>
    </source>
</reference>
<sequence length="80" mass="9653">MNNDHTINERLDQLSRRELQVAYKIMEGLPNKRIASQLFISERTVKFHCANIYRKLEIRNRTSLMASYYRQFHQPSQQPE</sequence>
<dbReference type="InterPro" id="IPR000792">
    <property type="entry name" value="Tscrpt_reg_LuxR_C"/>
</dbReference>
<proteinExistence type="predicted"/>
<keyword evidence="1" id="KW-0805">Transcription regulation</keyword>
<dbReference type="Proteomes" id="UP000175691">
    <property type="component" value="Unassembled WGS sequence"/>
</dbReference>
<keyword evidence="6" id="KW-1185">Reference proteome</keyword>
<evidence type="ECO:0000256" key="2">
    <source>
        <dbReference type="ARBA" id="ARBA00023125"/>
    </source>
</evidence>
<dbReference type="RefSeq" id="WP_070126243.1">
    <property type="nucleotide sequence ID" value="NZ_MDHN01000032.1"/>
</dbReference>
<dbReference type="STRING" id="1656094.BFC18_15565"/>
<dbReference type="SMART" id="SM00421">
    <property type="entry name" value="HTH_LUXR"/>
    <property type="match status" value="1"/>
</dbReference>
<dbReference type="PANTHER" id="PTHR44688">
    <property type="entry name" value="DNA-BINDING TRANSCRIPTIONAL ACTIVATOR DEVR_DOSR"/>
    <property type="match status" value="1"/>
</dbReference>
<feature type="domain" description="HTH luxR-type" evidence="4">
    <location>
        <begin position="7"/>
        <end position="72"/>
    </location>
</feature>
<evidence type="ECO:0000256" key="1">
    <source>
        <dbReference type="ARBA" id="ARBA00023015"/>
    </source>
</evidence>
<evidence type="ECO:0000313" key="5">
    <source>
        <dbReference type="EMBL" id="OFC69995.1"/>
    </source>
</evidence>
<dbReference type="CDD" id="cd06170">
    <property type="entry name" value="LuxR_C_like"/>
    <property type="match status" value="1"/>
</dbReference>
<dbReference type="OrthoDB" id="9774661at2"/>
<dbReference type="GO" id="GO:0003677">
    <property type="term" value="F:DNA binding"/>
    <property type="evidence" value="ECO:0007669"/>
    <property type="project" value="UniProtKB-KW"/>
</dbReference>
<keyword evidence="2" id="KW-0238">DNA-binding</keyword>
<name>A0A1E7Z8Y5_9ALTE</name>
<dbReference type="PRINTS" id="PR00038">
    <property type="entry name" value="HTHLUXR"/>
</dbReference>
<dbReference type="PANTHER" id="PTHR44688:SF16">
    <property type="entry name" value="DNA-BINDING TRANSCRIPTIONAL ACTIVATOR DEVR_DOSR"/>
    <property type="match status" value="1"/>
</dbReference>
<evidence type="ECO:0000256" key="3">
    <source>
        <dbReference type="ARBA" id="ARBA00023163"/>
    </source>
</evidence>
<dbReference type="GO" id="GO:0006355">
    <property type="term" value="P:regulation of DNA-templated transcription"/>
    <property type="evidence" value="ECO:0007669"/>
    <property type="project" value="InterPro"/>
</dbReference>
<dbReference type="InterPro" id="IPR016032">
    <property type="entry name" value="Sig_transdc_resp-reg_C-effctor"/>
</dbReference>
<dbReference type="EMBL" id="MDHN01000032">
    <property type="protein sequence ID" value="OFC69995.1"/>
    <property type="molecule type" value="Genomic_DNA"/>
</dbReference>
<organism evidence="5 6">
    <name type="scientific">Alteromonas confluentis</name>
    <dbReference type="NCBI Taxonomy" id="1656094"/>
    <lineage>
        <taxon>Bacteria</taxon>
        <taxon>Pseudomonadati</taxon>
        <taxon>Pseudomonadota</taxon>
        <taxon>Gammaproteobacteria</taxon>
        <taxon>Alteromonadales</taxon>
        <taxon>Alteromonadaceae</taxon>
        <taxon>Alteromonas/Salinimonas group</taxon>
        <taxon>Alteromonas</taxon>
    </lineage>
</organism>
<dbReference type="PROSITE" id="PS00622">
    <property type="entry name" value="HTH_LUXR_1"/>
    <property type="match status" value="1"/>
</dbReference>